<evidence type="ECO:0000313" key="4">
    <source>
        <dbReference type="EMBL" id="KAL3637374.1"/>
    </source>
</evidence>
<proteinExistence type="predicted"/>
<dbReference type="SUPFAM" id="SSF50249">
    <property type="entry name" value="Nucleic acid-binding proteins"/>
    <property type="match status" value="2"/>
</dbReference>
<dbReference type="PANTHER" id="PTHR47165:SF4">
    <property type="entry name" value="OS03G0429900 PROTEIN"/>
    <property type="match status" value="1"/>
</dbReference>
<protein>
    <recommendedName>
        <fullName evidence="6">Replication factor A C-terminal domain-containing protein</fullName>
    </recommendedName>
</protein>
<evidence type="ECO:0000313" key="5">
    <source>
        <dbReference type="Proteomes" id="UP001632038"/>
    </source>
</evidence>
<dbReference type="PANTHER" id="PTHR47165">
    <property type="entry name" value="OS03G0429900 PROTEIN"/>
    <property type="match status" value="1"/>
</dbReference>
<evidence type="ECO:0008006" key="6">
    <source>
        <dbReference type="Google" id="ProtNLM"/>
    </source>
</evidence>
<sequence length="490" mass="56131">MNFLMAASYSLSSDVYVNIGDLEPGRTSSGVKVRVIRCYRQPTPHKADPDGTLELILHDEIEDRIHATMDYGVFKDNKLDIVEGGLYRIKNFMVAHDMSKYKTTTNRFKLRLLIKTSITLFKDNEFPSAMHRFRDLFEIANDINVDNFQLLDVIGRVVSYEKPTFDAKLSKRRMDFKIASTDWDIADEIKVSNTFHVTKVTVNGDSHVFKIFLDGMVTDVSGSQNNGIAEEVNDIYALFKENSAQARDISSLACKRNKYWVDETIAEIERKGGFCYASCRKCFKMMPRDERNRQCFICGEDNFTDNFRYKIEVLVADSSGCATMLMWDAQCTQLIGKPAKYMKELNDKAGTRIPRELQESLVDKRVLFEVKTPSNKVNTDIPQFTVSRIAIDEDIFDIYAKNYTPTRGSTTDCKIGVNEIDDEACSRLRKGKQKVDAEENLENESDVDEGLKLREEKQDADCEENIQDENENSGDAVTLKDFKDKKKCWM</sequence>
<comment type="caution">
    <text evidence="4">The sequence shown here is derived from an EMBL/GenBank/DDBJ whole genome shotgun (WGS) entry which is preliminary data.</text>
</comment>
<reference evidence="5" key="1">
    <citation type="journal article" date="2024" name="IScience">
        <title>Strigolactones Initiate the Formation of Haustorium-like Structures in Castilleja.</title>
        <authorList>
            <person name="Buerger M."/>
            <person name="Peterson D."/>
            <person name="Chory J."/>
        </authorList>
    </citation>
    <scope>NUCLEOTIDE SEQUENCE [LARGE SCALE GENOMIC DNA]</scope>
</reference>
<accession>A0ABD3D855</accession>
<evidence type="ECO:0000256" key="1">
    <source>
        <dbReference type="SAM" id="MobiDB-lite"/>
    </source>
</evidence>
<gene>
    <name evidence="4" type="ORF">CASFOL_018542</name>
</gene>
<dbReference type="AlphaFoldDB" id="A0ABD3D855"/>
<feature type="domain" description="Replication factor A C-terminal" evidence="3">
    <location>
        <begin position="264"/>
        <end position="378"/>
    </location>
</feature>
<evidence type="ECO:0000259" key="2">
    <source>
        <dbReference type="Pfam" id="PF02721"/>
    </source>
</evidence>
<keyword evidence="5" id="KW-1185">Reference proteome</keyword>
<name>A0ABD3D855_9LAMI</name>
<dbReference type="Pfam" id="PF08646">
    <property type="entry name" value="Rep_fac-A_C"/>
    <property type="match status" value="1"/>
</dbReference>
<dbReference type="InterPro" id="IPR003871">
    <property type="entry name" value="RFA1B/D_OB_1st"/>
</dbReference>
<organism evidence="4 5">
    <name type="scientific">Castilleja foliolosa</name>
    <dbReference type="NCBI Taxonomy" id="1961234"/>
    <lineage>
        <taxon>Eukaryota</taxon>
        <taxon>Viridiplantae</taxon>
        <taxon>Streptophyta</taxon>
        <taxon>Embryophyta</taxon>
        <taxon>Tracheophyta</taxon>
        <taxon>Spermatophyta</taxon>
        <taxon>Magnoliopsida</taxon>
        <taxon>eudicotyledons</taxon>
        <taxon>Gunneridae</taxon>
        <taxon>Pentapetalae</taxon>
        <taxon>asterids</taxon>
        <taxon>lamiids</taxon>
        <taxon>Lamiales</taxon>
        <taxon>Orobanchaceae</taxon>
        <taxon>Pedicularideae</taxon>
        <taxon>Castillejinae</taxon>
        <taxon>Castilleja</taxon>
    </lineage>
</organism>
<dbReference type="EMBL" id="JAVIJP010000025">
    <property type="protein sequence ID" value="KAL3637374.1"/>
    <property type="molecule type" value="Genomic_DNA"/>
</dbReference>
<evidence type="ECO:0000259" key="3">
    <source>
        <dbReference type="Pfam" id="PF08646"/>
    </source>
</evidence>
<feature type="domain" description="Replication protein A 70 kDa DNA-binding subunit B/D first OB fold" evidence="2">
    <location>
        <begin position="17"/>
        <end position="119"/>
    </location>
</feature>
<feature type="compositionally biased region" description="Acidic residues" evidence="1">
    <location>
        <begin position="461"/>
        <end position="472"/>
    </location>
</feature>
<dbReference type="InterPro" id="IPR013955">
    <property type="entry name" value="Rep_factor-A_C"/>
</dbReference>
<dbReference type="Gene3D" id="2.40.50.140">
    <property type="entry name" value="Nucleic acid-binding proteins"/>
    <property type="match status" value="2"/>
</dbReference>
<dbReference type="Proteomes" id="UP001632038">
    <property type="component" value="Unassembled WGS sequence"/>
</dbReference>
<dbReference type="CDD" id="cd04480">
    <property type="entry name" value="RPA1_DBD_A_like"/>
    <property type="match status" value="1"/>
</dbReference>
<dbReference type="Pfam" id="PF02721">
    <property type="entry name" value="DUF223"/>
    <property type="match status" value="1"/>
</dbReference>
<feature type="compositionally biased region" description="Acidic residues" evidence="1">
    <location>
        <begin position="438"/>
        <end position="448"/>
    </location>
</feature>
<feature type="compositionally biased region" description="Basic and acidic residues" evidence="1">
    <location>
        <begin position="449"/>
        <end position="460"/>
    </location>
</feature>
<feature type="region of interest" description="Disordered" evidence="1">
    <location>
        <begin position="436"/>
        <end position="475"/>
    </location>
</feature>
<dbReference type="InterPro" id="IPR012340">
    <property type="entry name" value="NA-bd_OB-fold"/>
</dbReference>